<evidence type="ECO:0000313" key="3">
    <source>
        <dbReference type="Proteomes" id="UP001592581"/>
    </source>
</evidence>
<organism evidence="2 3">
    <name type="scientific">Streptacidiphilus jeojiensis</name>
    <dbReference type="NCBI Taxonomy" id="3229225"/>
    <lineage>
        <taxon>Bacteria</taxon>
        <taxon>Bacillati</taxon>
        <taxon>Actinomycetota</taxon>
        <taxon>Actinomycetes</taxon>
        <taxon>Kitasatosporales</taxon>
        <taxon>Streptomycetaceae</taxon>
        <taxon>Streptacidiphilus</taxon>
    </lineage>
</organism>
<name>A0ABV6XEE8_9ACTN</name>
<feature type="region of interest" description="Disordered" evidence="1">
    <location>
        <begin position="261"/>
        <end position="284"/>
    </location>
</feature>
<dbReference type="RefSeq" id="WP_380561413.1">
    <property type="nucleotide sequence ID" value="NZ_JBEUKS010000001.1"/>
</dbReference>
<gene>
    <name evidence="2" type="ORF">ABUW04_00070</name>
</gene>
<sequence length="284" mass="32354">MSSALCVRRLFHAVEEYQGVDAFLAVVDPWLDEHADAVREALSPLAVFGGWTRATYEFGDPLELLYALSRVSDALIYKFQPQLPPGSETPWAHDIHEPERWPHVTRAQYLAAFSRLGMTPIGEAMFEPFFHEVVHVTQHQRPQAPVEITGTVWPGLMFGQMLFNRTGVTVRAGAQHLVAGIADRSPLHEVFMRRYRETLDGSLGWGHNSQWKTDFRRDYLTDTAFHFNVDQEPDPDQDLLGQPKRLTAAEQSDLVRHRCLTRPLQDPHASHRTSQIGRLTIPRT</sequence>
<keyword evidence="3" id="KW-1185">Reference proteome</keyword>
<accession>A0ABV6XEE8</accession>
<feature type="compositionally biased region" description="Polar residues" evidence="1">
    <location>
        <begin position="272"/>
        <end position="284"/>
    </location>
</feature>
<comment type="caution">
    <text evidence="2">The sequence shown here is derived from an EMBL/GenBank/DDBJ whole genome shotgun (WGS) entry which is preliminary data.</text>
</comment>
<dbReference type="Proteomes" id="UP001592581">
    <property type="component" value="Unassembled WGS sequence"/>
</dbReference>
<dbReference type="EMBL" id="JBEUKS010000001">
    <property type="protein sequence ID" value="MFC1436641.1"/>
    <property type="molecule type" value="Genomic_DNA"/>
</dbReference>
<reference evidence="2 3" key="1">
    <citation type="submission" date="2024-06" db="EMBL/GenBank/DDBJ databases">
        <authorList>
            <person name="Lee S.D."/>
        </authorList>
    </citation>
    <scope>NUCLEOTIDE SEQUENCE [LARGE SCALE GENOMIC DNA]</scope>
    <source>
        <strain evidence="2 3">N1-10</strain>
    </source>
</reference>
<evidence type="ECO:0000256" key="1">
    <source>
        <dbReference type="SAM" id="MobiDB-lite"/>
    </source>
</evidence>
<protein>
    <submittedName>
        <fullName evidence="2">Uncharacterized protein</fullName>
    </submittedName>
</protein>
<proteinExistence type="predicted"/>
<evidence type="ECO:0000313" key="2">
    <source>
        <dbReference type="EMBL" id="MFC1436641.1"/>
    </source>
</evidence>